<dbReference type="Proteomes" id="UP000033999">
    <property type="component" value="Unassembled WGS sequence"/>
</dbReference>
<gene>
    <name evidence="1" type="ORF">UX10_C0014G0004</name>
</gene>
<evidence type="ECO:0000313" key="2">
    <source>
        <dbReference type="Proteomes" id="UP000033999"/>
    </source>
</evidence>
<reference evidence="1 2" key="1">
    <citation type="journal article" date="2015" name="Nature">
        <title>rRNA introns, odd ribosomes, and small enigmatic genomes across a large radiation of phyla.</title>
        <authorList>
            <person name="Brown C.T."/>
            <person name="Hug L.A."/>
            <person name="Thomas B.C."/>
            <person name="Sharon I."/>
            <person name="Castelle C.J."/>
            <person name="Singh A."/>
            <person name="Wilkins M.J."/>
            <person name="Williams K.H."/>
            <person name="Banfield J.F."/>
        </authorList>
    </citation>
    <scope>NUCLEOTIDE SEQUENCE [LARGE SCALE GENOMIC DNA]</scope>
</reference>
<proteinExistence type="predicted"/>
<dbReference type="EMBL" id="LCKX01000014">
    <property type="protein sequence ID" value="KKU07194.1"/>
    <property type="molecule type" value="Genomic_DNA"/>
</dbReference>
<organism evidence="1 2">
    <name type="scientific">Candidatus Magasanikbacteria bacterium GW2011_GWA2_45_39</name>
    <dbReference type="NCBI Taxonomy" id="1619041"/>
    <lineage>
        <taxon>Bacteria</taxon>
        <taxon>Candidatus Magasanikiibacteriota</taxon>
    </lineage>
</organism>
<dbReference type="AlphaFoldDB" id="A0A0G1MG39"/>
<evidence type="ECO:0008006" key="3">
    <source>
        <dbReference type="Google" id="ProtNLM"/>
    </source>
</evidence>
<name>A0A0G1MG39_9BACT</name>
<evidence type="ECO:0000313" key="1">
    <source>
        <dbReference type="EMBL" id="KKU07194.1"/>
    </source>
</evidence>
<accession>A0A0G1MG39</accession>
<protein>
    <recommendedName>
        <fullName evidence="3">Transcriptional regulator, AbiEi antitoxin, Type IV TA system</fullName>
    </recommendedName>
</protein>
<comment type="caution">
    <text evidence="1">The sequence shown here is derived from an EMBL/GenBank/DDBJ whole genome shotgun (WGS) entry which is preliminary data.</text>
</comment>
<sequence>MSDRLAKIYQCPKTVFTTRDLALLWEETDQNRIKSAIYYYVKIGKLIRISRGIFAKMKKYNPKDLAASIYSPSYISFETVLLQAGLIFQYYETIFLAGPFSKDIKIDNYKFTFRKMKPYILFSTRGLLYKETYWIASTERAFLDMLYLYPRYGFDNLRPINWEQCFELVALYNNKQLEKRLKKYFKEYAQ</sequence>